<feature type="region of interest" description="Disordered" evidence="1">
    <location>
        <begin position="32"/>
        <end position="190"/>
    </location>
</feature>
<dbReference type="InterPro" id="IPR040387">
    <property type="entry name" value="RIN4/NOI4"/>
</dbReference>
<dbReference type="Proteomes" id="UP001177140">
    <property type="component" value="Unassembled WGS sequence"/>
</dbReference>
<comment type="caution">
    <text evidence="3">The sequence shown here is derived from an EMBL/GenBank/DDBJ whole genome shotgun (WGS) entry which is preliminary data.</text>
</comment>
<accession>A0AA41VBV6</accession>
<proteinExistence type="predicted"/>
<dbReference type="Pfam" id="PF05627">
    <property type="entry name" value="AvrRpt-cleavage"/>
    <property type="match status" value="2"/>
</dbReference>
<feature type="compositionally biased region" description="Polar residues" evidence="1">
    <location>
        <begin position="116"/>
        <end position="125"/>
    </location>
</feature>
<evidence type="ECO:0000313" key="3">
    <source>
        <dbReference type="EMBL" id="MCL7035673.1"/>
    </source>
</evidence>
<organism evidence="3 4">
    <name type="scientific">Papaver nudicaule</name>
    <name type="common">Iceland poppy</name>
    <dbReference type="NCBI Taxonomy" id="74823"/>
    <lineage>
        <taxon>Eukaryota</taxon>
        <taxon>Viridiplantae</taxon>
        <taxon>Streptophyta</taxon>
        <taxon>Embryophyta</taxon>
        <taxon>Tracheophyta</taxon>
        <taxon>Spermatophyta</taxon>
        <taxon>Magnoliopsida</taxon>
        <taxon>Ranunculales</taxon>
        <taxon>Papaveraceae</taxon>
        <taxon>Papaveroideae</taxon>
        <taxon>Papaver</taxon>
    </lineage>
</organism>
<dbReference type="EMBL" id="JAJJMA010159572">
    <property type="protein sequence ID" value="MCL7035673.1"/>
    <property type="molecule type" value="Genomic_DNA"/>
</dbReference>
<feature type="domain" description="RIN4 pathogenic type III effector avirulence factor Avr cleavage site" evidence="2">
    <location>
        <begin position="3"/>
        <end position="32"/>
    </location>
</feature>
<dbReference type="PANTHER" id="PTHR33159:SF6">
    <property type="entry name" value="RPM1-INTERACTING PROTEIN 4"/>
    <property type="match status" value="1"/>
</dbReference>
<protein>
    <recommendedName>
        <fullName evidence="2">RIN4 pathogenic type III effector avirulence factor Avr cleavage site domain-containing protein</fullName>
    </recommendedName>
</protein>
<dbReference type="AlphaFoldDB" id="A0AA41VBV6"/>
<dbReference type="InterPro" id="IPR008700">
    <property type="entry name" value="TypeIII_avirulence_cleave"/>
</dbReference>
<reference evidence="3" key="1">
    <citation type="submission" date="2022-03" db="EMBL/GenBank/DDBJ databases">
        <title>A functionally conserved STORR gene fusion in Papaver species that diverged 16.8 million years ago.</title>
        <authorList>
            <person name="Catania T."/>
        </authorList>
    </citation>
    <scope>NUCLEOTIDE SEQUENCE</scope>
    <source>
        <strain evidence="3">S-191538</strain>
    </source>
</reference>
<sequence length="257" mass="28265">MANRSHVPQFGNWGNGENVLYTAYFDNARKGKNGKIMNPNDPNENPGAFPPQAQQPQMKSNSSRSRPESVVQESRGAARPQNDNLSTRANEYGGRQNDQPSRPNPVVRGPPAADSYNKQSSTDRGANSRDNSRRPTVPQNNGSERARIEQSPQHQYQANVGGRAGVAASPSWENKPSGNNNGSTQNRRPQQRAATVLPKFGDWDEKNPNAGAGYTQIFNVVREEKKQIAANVNTPQQETAPIHGKHRHDAKMACCFL</sequence>
<evidence type="ECO:0000313" key="4">
    <source>
        <dbReference type="Proteomes" id="UP001177140"/>
    </source>
</evidence>
<feature type="compositionally biased region" description="Low complexity" evidence="1">
    <location>
        <begin position="46"/>
        <end position="57"/>
    </location>
</feature>
<gene>
    <name evidence="3" type="ORF">MKW94_003607</name>
</gene>
<evidence type="ECO:0000259" key="2">
    <source>
        <dbReference type="Pfam" id="PF05627"/>
    </source>
</evidence>
<evidence type="ECO:0000256" key="1">
    <source>
        <dbReference type="SAM" id="MobiDB-lite"/>
    </source>
</evidence>
<keyword evidence="4" id="KW-1185">Reference proteome</keyword>
<dbReference type="GO" id="GO:0005886">
    <property type="term" value="C:plasma membrane"/>
    <property type="evidence" value="ECO:0007669"/>
    <property type="project" value="TreeGrafter"/>
</dbReference>
<dbReference type="PANTHER" id="PTHR33159">
    <property type="entry name" value="RPM1-INTERACTING PROTEIN 4 (RIN4) FAMILY PROTEIN"/>
    <property type="match status" value="1"/>
</dbReference>
<feature type="domain" description="RIN4 pathogenic type III effector avirulence factor Avr cleavage site" evidence="2">
    <location>
        <begin position="194"/>
        <end position="226"/>
    </location>
</feature>
<feature type="compositionally biased region" description="Polar residues" evidence="1">
    <location>
        <begin position="171"/>
        <end position="188"/>
    </location>
</feature>
<name>A0AA41VBV6_PAPNU</name>